<feature type="transmembrane region" description="Helical" evidence="1">
    <location>
        <begin position="154"/>
        <end position="174"/>
    </location>
</feature>
<feature type="transmembrane region" description="Helical" evidence="1">
    <location>
        <begin position="122"/>
        <end position="142"/>
    </location>
</feature>
<organism evidence="3 4">
    <name type="scientific">Streptomyces zingiberis</name>
    <dbReference type="NCBI Taxonomy" id="2053010"/>
    <lineage>
        <taxon>Bacteria</taxon>
        <taxon>Bacillati</taxon>
        <taxon>Actinomycetota</taxon>
        <taxon>Actinomycetes</taxon>
        <taxon>Kitasatosporales</taxon>
        <taxon>Streptomycetaceae</taxon>
        <taxon>Streptomyces</taxon>
    </lineage>
</organism>
<feature type="transmembrane region" description="Helical" evidence="1">
    <location>
        <begin position="12"/>
        <end position="31"/>
    </location>
</feature>
<dbReference type="RefSeq" id="WP_168099770.1">
    <property type="nucleotide sequence ID" value="NZ_JAATEN010000001.1"/>
</dbReference>
<keyword evidence="1" id="KW-1133">Transmembrane helix</keyword>
<feature type="transmembrane region" description="Helical" evidence="1">
    <location>
        <begin position="221"/>
        <end position="242"/>
    </location>
</feature>
<keyword evidence="1" id="KW-0472">Membrane</keyword>
<evidence type="ECO:0000256" key="1">
    <source>
        <dbReference type="SAM" id="Phobius"/>
    </source>
</evidence>
<evidence type="ECO:0000259" key="2">
    <source>
        <dbReference type="Pfam" id="PF23866"/>
    </source>
</evidence>
<reference evidence="3 4" key="1">
    <citation type="submission" date="2020-03" db="EMBL/GenBank/DDBJ databases">
        <title>WGS of actinomycetes isolated from Thailand.</title>
        <authorList>
            <person name="Thawai C."/>
        </authorList>
    </citation>
    <scope>NUCLEOTIDE SEQUENCE [LARGE SCALE GENOMIC DNA]</scope>
    <source>
        <strain evidence="3 4">PLAI 1-29</strain>
    </source>
</reference>
<name>A0ABX1BN44_9ACTN</name>
<keyword evidence="4" id="KW-1185">Reference proteome</keyword>
<feature type="transmembrane region" description="Helical" evidence="1">
    <location>
        <begin position="89"/>
        <end position="110"/>
    </location>
</feature>
<dbReference type="Pfam" id="PF23866">
    <property type="entry name" value="DUF7224"/>
    <property type="match status" value="1"/>
</dbReference>
<proteinExistence type="predicted"/>
<feature type="transmembrane region" description="Helical" evidence="1">
    <location>
        <begin position="46"/>
        <end position="68"/>
    </location>
</feature>
<evidence type="ECO:0000313" key="4">
    <source>
        <dbReference type="Proteomes" id="UP000695264"/>
    </source>
</evidence>
<dbReference type="EMBL" id="JAATEN010000001">
    <property type="protein sequence ID" value="NJP99158.1"/>
    <property type="molecule type" value="Genomic_DNA"/>
</dbReference>
<dbReference type="Proteomes" id="UP000695264">
    <property type="component" value="Unassembled WGS sequence"/>
</dbReference>
<gene>
    <name evidence="3" type="ORF">HCK00_00915</name>
</gene>
<accession>A0ABX1BN44</accession>
<sequence length="424" mass="44951">MGLRNALRRSSLLWAGPVLLGLALYYTSLLWERPGTGFGGDAGTEAALAMGPVPAGLAAVAAWEAGRLRAGKAWALTPSRHRYRIAVEALRPVLLLMLLVDLVVFAGASLHVGAAPRLAEDLPLIGTLLTVQVAALVIGFGAGCALPRPPAAPLVGLALVLWSAVPATLETPWVRHLTGLVREGPTVTDSIAPHALLAPVVLWSAAVAAVLVAAVRLRGRLLRAVLAVLCLAAGAVPAQAMVADDGYLTATVPRTGHQACDDRAPRICVPEEYADMLPRLRSAARTVVPELVAAGYDRPRALVHMSRSAPASPDTWRIRVERPLTENRALSAVATALVPVRRWDDCPRLPDDYAGRPSPGPLTAWMRLTAGMDERVVAAAHSEATLRRVAGIRALTPAAQKRWADGQARALRSCDPRVHAEARR</sequence>
<dbReference type="InterPro" id="IPR055648">
    <property type="entry name" value="DUF7224"/>
</dbReference>
<keyword evidence="1" id="KW-0812">Transmembrane</keyword>
<comment type="caution">
    <text evidence="3">The sequence shown here is derived from an EMBL/GenBank/DDBJ whole genome shotgun (WGS) entry which is preliminary data.</text>
</comment>
<protein>
    <recommendedName>
        <fullName evidence="2">DUF7224 domain-containing protein</fullName>
    </recommendedName>
</protein>
<feature type="domain" description="DUF7224" evidence="2">
    <location>
        <begin position="267"/>
        <end position="414"/>
    </location>
</feature>
<evidence type="ECO:0000313" key="3">
    <source>
        <dbReference type="EMBL" id="NJP99158.1"/>
    </source>
</evidence>
<feature type="transmembrane region" description="Helical" evidence="1">
    <location>
        <begin position="194"/>
        <end position="214"/>
    </location>
</feature>